<dbReference type="Proteomes" id="UP001142489">
    <property type="component" value="Unassembled WGS sequence"/>
</dbReference>
<keyword evidence="4" id="KW-1185">Reference proteome</keyword>
<evidence type="ECO:0008006" key="5">
    <source>
        <dbReference type="Google" id="ProtNLM"/>
    </source>
</evidence>
<dbReference type="GO" id="GO:0000786">
    <property type="term" value="C:nucleosome"/>
    <property type="evidence" value="ECO:0007669"/>
    <property type="project" value="InterPro"/>
</dbReference>
<dbReference type="SUPFAM" id="SSF47113">
    <property type="entry name" value="Histone-fold"/>
    <property type="match status" value="1"/>
</dbReference>
<comment type="caution">
    <text evidence="3">The sequence shown here is derived from an EMBL/GenBank/DDBJ whole genome shotgun (WGS) entry which is preliminary data.</text>
</comment>
<accession>A0A9Q0XKF6</accession>
<dbReference type="OrthoDB" id="9416546at2759"/>
<comment type="similarity">
    <text evidence="1">Belongs to the histone H2B family.</text>
</comment>
<proteinExistence type="inferred from homology"/>
<dbReference type="InterPro" id="IPR000558">
    <property type="entry name" value="Histone_H2B"/>
</dbReference>
<evidence type="ECO:0000313" key="4">
    <source>
        <dbReference type="Proteomes" id="UP001142489"/>
    </source>
</evidence>
<dbReference type="GO" id="GO:0046982">
    <property type="term" value="F:protein heterodimerization activity"/>
    <property type="evidence" value="ECO:0007669"/>
    <property type="project" value="InterPro"/>
</dbReference>
<gene>
    <name evidence="3" type="ORF">JRQ81_003363</name>
</gene>
<evidence type="ECO:0000256" key="2">
    <source>
        <dbReference type="SAM" id="MobiDB-lite"/>
    </source>
</evidence>
<dbReference type="Gene3D" id="1.10.20.10">
    <property type="entry name" value="Histone, subunit A"/>
    <property type="match status" value="1"/>
</dbReference>
<name>A0A9Q0XKF6_9SAUR</name>
<dbReference type="GO" id="GO:0030527">
    <property type="term" value="F:structural constituent of chromatin"/>
    <property type="evidence" value="ECO:0007669"/>
    <property type="project" value="InterPro"/>
</dbReference>
<evidence type="ECO:0000256" key="1">
    <source>
        <dbReference type="ARBA" id="ARBA00006846"/>
    </source>
</evidence>
<dbReference type="AlphaFoldDB" id="A0A9Q0XKF6"/>
<evidence type="ECO:0000313" key="3">
    <source>
        <dbReference type="EMBL" id="KAJ7317201.1"/>
    </source>
</evidence>
<organism evidence="3 4">
    <name type="scientific">Phrynocephalus forsythii</name>
    <dbReference type="NCBI Taxonomy" id="171643"/>
    <lineage>
        <taxon>Eukaryota</taxon>
        <taxon>Metazoa</taxon>
        <taxon>Chordata</taxon>
        <taxon>Craniata</taxon>
        <taxon>Vertebrata</taxon>
        <taxon>Euteleostomi</taxon>
        <taxon>Lepidosauria</taxon>
        <taxon>Squamata</taxon>
        <taxon>Bifurcata</taxon>
        <taxon>Unidentata</taxon>
        <taxon>Episquamata</taxon>
        <taxon>Toxicofera</taxon>
        <taxon>Iguania</taxon>
        <taxon>Acrodonta</taxon>
        <taxon>Agamidae</taxon>
        <taxon>Agaminae</taxon>
        <taxon>Phrynocephalus</taxon>
    </lineage>
</organism>
<feature type="compositionally biased region" description="Basic residues" evidence="2">
    <location>
        <begin position="1"/>
        <end position="51"/>
    </location>
</feature>
<dbReference type="InterPro" id="IPR009072">
    <property type="entry name" value="Histone-fold"/>
</dbReference>
<dbReference type="GO" id="GO:0003677">
    <property type="term" value="F:DNA binding"/>
    <property type="evidence" value="ECO:0007669"/>
    <property type="project" value="InterPro"/>
</dbReference>
<sequence>MAAKQQSRKKTREGRQKKAQKKHLQARRKQKKLQPQRRQKRQVPPKQRGRPSKAGGSEQERTPCSSHLIVSKILRQMPKVRMEAKARKLVKTMLTDVCNHVATEVETLSQRNEASAVSGSDVQNALKEAMTKELAKHTAEEPTSGECA</sequence>
<reference evidence="3" key="1">
    <citation type="journal article" date="2023" name="DNA Res.">
        <title>Chromosome-level genome assembly of Phrynocephalus forsythii using third-generation DNA sequencing and Hi-C analysis.</title>
        <authorList>
            <person name="Qi Y."/>
            <person name="Zhao W."/>
            <person name="Zhao Y."/>
            <person name="Niu C."/>
            <person name="Cao S."/>
            <person name="Zhang Y."/>
        </authorList>
    </citation>
    <scope>NUCLEOTIDE SEQUENCE</scope>
    <source>
        <tissue evidence="3">Muscle</tissue>
    </source>
</reference>
<feature type="region of interest" description="Disordered" evidence="2">
    <location>
        <begin position="1"/>
        <end position="69"/>
    </location>
</feature>
<dbReference type="EMBL" id="JAPFRF010000011">
    <property type="protein sequence ID" value="KAJ7317201.1"/>
    <property type="molecule type" value="Genomic_DNA"/>
</dbReference>
<protein>
    <recommendedName>
        <fullName evidence="5">Histone H2B</fullName>
    </recommendedName>
</protein>
<dbReference type="PRINTS" id="PR00621">
    <property type="entry name" value="HISTONEH2B"/>
</dbReference>